<comment type="similarity">
    <text evidence="2">Belongs to the protein kinase superfamily. CAMK Ser/Thr protein kinase family. SNF1 subfamily.</text>
</comment>
<evidence type="ECO:0000313" key="19">
    <source>
        <dbReference type="EMBL" id="CAL5133753.1"/>
    </source>
</evidence>
<evidence type="ECO:0000256" key="10">
    <source>
        <dbReference type="ARBA" id="ARBA00022840"/>
    </source>
</evidence>
<dbReference type="Pfam" id="PF00069">
    <property type="entry name" value="Pkinase"/>
    <property type="match status" value="1"/>
</dbReference>
<dbReference type="Gene3D" id="1.10.8.10">
    <property type="entry name" value="DNA helicase RuvA subunit, C-terminal domain"/>
    <property type="match status" value="1"/>
</dbReference>
<dbReference type="GO" id="GO:0046872">
    <property type="term" value="F:metal ion binding"/>
    <property type="evidence" value="ECO:0007669"/>
    <property type="project" value="UniProtKB-KW"/>
</dbReference>
<dbReference type="SMART" id="SM00220">
    <property type="entry name" value="S_TKc"/>
    <property type="match status" value="1"/>
</dbReference>
<dbReference type="FunFam" id="3.30.310.80:FF:000011">
    <property type="entry name" value="Non-specific serine/threonine protein kinase"/>
    <property type="match status" value="1"/>
</dbReference>
<feature type="domain" description="Protein kinase" evidence="16">
    <location>
        <begin position="46"/>
        <end position="297"/>
    </location>
</feature>
<evidence type="ECO:0000256" key="12">
    <source>
        <dbReference type="ARBA" id="ARBA00047899"/>
    </source>
</evidence>
<feature type="region of interest" description="Disordered" evidence="15">
    <location>
        <begin position="377"/>
        <end position="461"/>
    </location>
</feature>
<comment type="catalytic activity">
    <reaction evidence="12">
        <text>L-threonyl-[protein] + ATP = O-phospho-L-threonyl-[protein] + ADP + H(+)</text>
        <dbReference type="Rhea" id="RHEA:46608"/>
        <dbReference type="Rhea" id="RHEA-COMP:11060"/>
        <dbReference type="Rhea" id="RHEA-COMP:11605"/>
        <dbReference type="ChEBI" id="CHEBI:15378"/>
        <dbReference type="ChEBI" id="CHEBI:30013"/>
        <dbReference type="ChEBI" id="CHEBI:30616"/>
        <dbReference type="ChEBI" id="CHEBI:61977"/>
        <dbReference type="ChEBI" id="CHEBI:456216"/>
        <dbReference type="EC" id="2.7.11.1"/>
    </reaction>
</comment>
<dbReference type="SUPFAM" id="SSF46934">
    <property type="entry name" value="UBA-like"/>
    <property type="match status" value="1"/>
</dbReference>
<dbReference type="PROSITE" id="PS50011">
    <property type="entry name" value="PROTEIN_KINASE_DOM"/>
    <property type="match status" value="1"/>
</dbReference>
<keyword evidence="10 14" id="KW-0067">ATP-binding</keyword>
<dbReference type="InterPro" id="IPR011009">
    <property type="entry name" value="Kinase-like_dom_sf"/>
</dbReference>
<organism evidence="19 20">
    <name type="scientific">Calicophoron daubneyi</name>
    <name type="common">Rumen fluke</name>
    <name type="synonym">Paramphistomum daubneyi</name>
    <dbReference type="NCBI Taxonomy" id="300641"/>
    <lineage>
        <taxon>Eukaryota</taxon>
        <taxon>Metazoa</taxon>
        <taxon>Spiralia</taxon>
        <taxon>Lophotrochozoa</taxon>
        <taxon>Platyhelminthes</taxon>
        <taxon>Trematoda</taxon>
        <taxon>Digenea</taxon>
        <taxon>Plagiorchiida</taxon>
        <taxon>Pronocephalata</taxon>
        <taxon>Paramphistomoidea</taxon>
        <taxon>Paramphistomidae</taxon>
        <taxon>Calicophoron</taxon>
    </lineage>
</organism>
<proteinExistence type="inferred from homology"/>
<dbReference type="SUPFAM" id="SSF103243">
    <property type="entry name" value="KA1-like"/>
    <property type="match status" value="1"/>
</dbReference>
<evidence type="ECO:0000259" key="18">
    <source>
        <dbReference type="PROSITE" id="PS50032"/>
    </source>
</evidence>
<evidence type="ECO:0000313" key="20">
    <source>
        <dbReference type="Proteomes" id="UP001497525"/>
    </source>
</evidence>
<dbReference type="PROSITE" id="PS50030">
    <property type="entry name" value="UBA"/>
    <property type="match status" value="1"/>
</dbReference>
<evidence type="ECO:0000259" key="17">
    <source>
        <dbReference type="PROSITE" id="PS50030"/>
    </source>
</evidence>
<comment type="cofactor">
    <cofactor evidence="1">
        <name>Mg(2+)</name>
        <dbReference type="ChEBI" id="CHEBI:18420"/>
    </cofactor>
</comment>
<dbReference type="PANTHER" id="PTHR24346:SF82">
    <property type="entry name" value="KP78A-RELATED"/>
    <property type="match status" value="1"/>
</dbReference>
<evidence type="ECO:0000256" key="5">
    <source>
        <dbReference type="ARBA" id="ARBA00022553"/>
    </source>
</evidence>
<evidence type="ECO:0000256" key="4">
    <source>
        <dbReference type="ARBA" id="ARBA00022527"/>
    </source>
</evidence>
<feature type="compositionally biased region" description="Low complexity" evidence="15">
    <location>
        <begin position="405"/>
        <end position="418"/>
    </location>
</feature>
<dbReference type="InterPro" id="IPR015940">
    <property type="entry name" value="UBA"/>
</dbReference>
<dbReference type="PROSITE" id="PS50032">
    <property type="entry name" value="KA1"/>
    <property type="match status" value="1"/>
</dbReference>
<dbReference type="InterPro" id="IPR009060">
    <property type="entry name" value="UBA-like_sf"/>
</dbReference>
<feature type="region of interest" description="Disordered" evidence="15">
    <location>
        <begin position="548"/>
        <end position="567"/>
    </location>
</feature>
<feature type="binding site" evidence="14">
    <location>
        <position position="75"/>
    </location>
    <ligand>
        <name>ATP</name>
        <dbReference type="ChEBI" id="CHEBI:30616"/>
    </ligand>
</feature>
<feature type="region of interest" description="Disordered" evidence="15">
    <location>
        <begin position="817"/>
        <end position="906"/>
    </location>
</feature>
<feature type="domain" description="UBA" evidence="17">
    <location>
        <begin position="316"/>
        <end position="356"/>
    </location>
</feature>
<feature type="compositionally biased region" description="Basic and acidic residues" evidence="15">
    <location>
        <begin position="548"/>
        <end position="562"/>
    </location>
</feature>
<dbReference type="PANTHER" id="PTHR24346">
    <property type="entry name" value="MAP/MICROTUBULE AFFINITY-REGULATING KINASE"/>
    <property type="match status" value="1"/>
</dbReference>
<evidence type="ECO:0000256" key="9">
    <source>
        <dbReference type="ARBA" id="ARBA00022777"/>
    </source>
</evidence>
<dbReference type="GO" id="GO:0000226">
    <property type="term" value="P:microtubule cytoskeleton organization"/>
    <property type="evidence" value="ECO:0007669"/>
    <property type="project" value="TreeGrafter"/>
</dbReference>
<dbReference type="InterPro" id="IPR000719">
    <property type="entry name" value="Prot_kinase_dom"/>
</dbReference>
<keyword evidence="5" id="KW-0597">Phosphoprotein</keyword>
<feature type="region of interest" description="Disordered" evidence="15">
    <location>
        <begin position="691"/>
        <end position="729"/>
    </location>
</feature>
<reference evidence="19" key="1">
    <citation type="submission" date="2024-06" db="EMBL/GenBank/DDBJ databases">
        <authorList>
            <person name="Liu X."/>
            <person name="Lenzi L."/>
            <person name="Haldenby T S."/>
            <person name="Uol C."/>
        </authorList>
    </citation>
    <scope>NUCLEOTIDE SEQUENCE</scope>
</reference>
<keyword evidence="9" id="KW-0418">Kinase</keyword>
<dbReference type="GO" id="GO:0050321">
    <property type="term" value="F:tau-protein kinase activity"/>
    <property type="evidence" value="ECO:0007669"/>
    <property type="project" value="TreeGrafter"/>
</dbReference>
<dbReference type="Gene3D" id="1.10.510.10">
    <property type="entry name" value="Transferase(Phosphotransferase) domain 1"/>
    <property type="match status" value="1"/>
</dbReference>
<dbReference type="SMART" id="SM00165">
    <property type="entry name" value="UBA"/>
    <property type="match status" value="1"/>
</dbReference>
<dbReference type="PROSITE" id="PS00107">
    <property type="entry name" value="PROTEIN_KINASE_ATP"/>
    <property type="match status" value="1"/>
</dbReference>
<dbReference type="Proteomes" id="UP001497525">
    <property type="component" value="Unassembled WGS sequence"/>
</dbReference>
<keyword evidence="4" id="KW-0723">Serine/threonine-protein kinase</keyword>
<evidence type="ECO:0000256" key="6">
    <source>
        <dbReference type="ARBA" id="ARBA00022679"/>
    </source>
</evidence>
<evidence type="ECO:0000256" key="11">
    <source>
        <dbReference type="ARBA" id="ARBA00022842"/>
    </source>
</evidence>
<comment type="caution">
    <text evidence="19">The sequence shown here is derived from an EMBL/GenBank/DDBJ whole genome shotgun (WGS) entry which is preliminary data.</text>
</comment>
<dbReference type="EC" id="2.7.11.1" evidence="3"/>
<evidence type="ECO:0000256" key="8">
    <source>
        <dbReference type="ARBA" id="ARBA00022741"/>
    </source>
</evidence>
<dbReference type="InterPro" id="IPR028375">
    <property type="entry name" value="KA1/Ssp2_C"/>
</dbReference>
<dbReference type="GO" id="GO:0005524">
    <property type="term" value="F:ATP binding"/>
    <property type="evidence" value="ECO:0007669"/>
    <property type="project" value="UniProtKB-UniRule"/>
</dbReference>
<dbReference type="GO" id="GO:0005737">
    <property type="term" value="C:cytoplasm"/>
    <property type="evidence" value="ECO:0007669"/>
    <property type="project" value="TreeGrafter"/>
</dbReference>
<dbReference type="InterPro" id="IPR017441">
    <property type="entry name" value="Protein_kinase_ATP_BS"/>
</dbReference>
<evidence type="ECO:0000259" key="16">
    <source>
        <dbReference type="PROSITE" id="PS50011"/>
    </source>
</evidence>
<evidence type="ECO:0000256" key="14">
    <source>
        <dbReference type="PROSITE-ProRule" id="PRU10141"/>
    </source>
</evidence>
<gene>
    <name evidence="19" type="ORF">CDAUBV1_LOCUS6997</name>
</gene>
<dbReference type="Gene3D" id="3.30.310.80">
    <property type="entry name" value="Kinase associated domain 1, KA1"/>
    <property type="match status" value="1"/>
</dbReference>
<accession>A0AAV2TEW5</accession>
<dbReference type="InterPro" id="IPR008271">
    <property type="entry name" value="Ser/Thr_kinase_AS"/>
</dbReference>
<evidence type="ECO:0000256" key="2">
    <source>
        <dbReference type="ARBA" id="ARBA00006234"/>
    </source>
</evidence>
<evidence type="ECO:0000256" key="13">
    <source>
        <dbReference type="ARBA" id="ARBA00048679"/>
    </source>
</evidence>
<feature type="compositionally biased region" description="Polar residues" evidence="15">
    <location>
        <begin position="380"/>
        <end position="393"/>
    </location>
</feature>
<dbReference type="InterPro" id="IPR001772">
    <property type="entry name" value="KA1_dom"/>
</dbReference>
<dbReference type="EMBL" id="CAXLJL010000157">
    <property type="protein sequence ID" value="CAL5133753.1"/>
    <property type="molecule type" value="Genomic_DNA"/>
</dbReference>
<evidence type="ECO:0000256" key="15">
    <source>
        <dbReference type="SAM" id="MobiDB-lite"/>
    </source>
</evidence>
<keyword evidence="6" id="KW-0808">Transferase</keyword>
<dbReference type="CDD" id="cd14337">
    <property type="entry name" value="UBA_MARK_Par1"/>
    <property type="match status" value="1"/>
</dbReference>
<keyword evidence="8 14" id="KW-0547">Nucleotide-binding</keyword>
<dbReference type="FunFam" id="1.10.510.10:FF:000156">
    <property type="entry name" value="Serine/threonine-protein kinase SIK3 homolog"/>
    <property type="match status" value="1"/>
</dbReference>
<evidence type="ECO:0000256" key="1">
    <source>
        <dbReference type="ARBA" id="ARBA00001946"/>
    </source>
</evidence>
<keyword evidence="7" id="KW-0479">Metal-binding</keyword>
<dbReference type="FunFam" id="3.30.200.20:FF:000003">
    <property type="entry name" value="Non-specific serine/threonine protein kinase"/>
    <property type="match status" value="1"/>
</dbReference>
<dbReference type="Gene3D" id="3.30.200.20">
    <property type="entry name" value="Phosphorylase Kinase, domain 1"/>
    <property type="match status" value="1"/>
</dbReference>
<dbReference type="AlphaFoldDB" id="A0AAV2TEW5"/>
<protein>
    <recommendedName>
        <fullName evidence="3">non-specific serine/threonine protein kinase</fullName>
        <ecNumber evidence="3">2.7.11.1</ecNumber>
    </recommendedName>
</protein>
<evidence type="ECO:0000256" key="7">
    <source>
        <dbReference type="ARBA" id="ARBA00022723"/>
    </source>
</evidence>
<keyword evidence="11" id="KW-0460">Magnesium</keyword>
<dbReference type="FunFam" id="1.10.8.10:FF:000005">
    <property type="entry name" value="Non-specific serine/threonine protein kinase"/>
    <property type="match status" value="1"/>
</dbReference>
<sequence>MSAAVMSETVPYSCSRTEPQVIDTRNDSSRSSQHRSKYDRALWGRYKCTRTIGTGNFAKVKLATHVMTGKEVAIKIVNKTELSPSSRRKLSREVRLMKLLDHPNIVKLLEVVDTAKTLYLIMEYASGGELYEYLANHGRMTEKMAREKFRQILSAVQYCHQKGIIHRDLKTENLLLDSNMNIKLVDFGFANEFHPGTKLNTFCGSPPYAAPELFRGREYDGPEVDVWSLGVVLFKLVSGALPFDGHSLPELRERVLRGRYRIPFYMSTECERLLKKMLVLNPSKRHSLESIMRDRWVNLGYENEPLLPYVEPRADAPDPERIKLLMNMGFNLESIVRSIKQSAFDEITATYYLLGKHQNTPENSPDLDENVIRDEDHLRSSTPTLTETPSFSPGSEKRSIEDAENTSTSITNSSSMSNYARSLSIRTTPGIPNGVASDSEVGSVDTGYENPHEYNKQTEDRVITIKGNGAAQKDDDYVANHVNAESIEPKSGPRSSRTTSDQESGSNQSDSGSLSPPRDTKRPDSSTDSENFEPIPHSARYRETFHSRYENGGESEKPEPSRGDNPMMAAMIKPSEKLSRCATTLEHGHEKVMYLPSSVVEPKAGNILDETNFSRLDPTRQTFHTTYRPTIVLNQDSPVTKVIPSADKNEAIGGARSNLFRIESEEEQPREAGLMDVPRSRGFFRSFTSRFTKKPRPLNDRHGDEADAGNTSITVPAERSEKQNGAPHTPTIRIIDNRMYPKVEILHESEAVENGHPGSNLESTPYAKIKPEIFIPEHKHIAPSERNGSNNLEEPDTFENRASNFFRSLAVRFSKRRHTHAINPESPDYQSSHGDHADRTTGHILPASIVSSLKTDPSDMRLSKAEPTVTLRHRESTKHNLTPPRSRFSQRESRTSSHLSDSFDEGSKPRVLRFTWSMKTTTKLPPEEVVQEIKRVLNQNHYTYEEHGRFLFSCDDSSAPVPTGVSWEMEVCELPRLYLHGIRFKKLTGTAVAYKNIMTKVTNEMVI</sequence>
<feature type="domain" description="KA1" evidence="18">
    <location>
        <begin position="958"/>
        <end position="1007"/>
    </location>
</feature>
<dbReference type="SUPFAM" id="SSF56112">
    <property type="entry name" value="Protein kinase-like (PK-like)"/>
    <property type="match status" value="1"/>
</dbReference>
<dbReference type="PROSITE" id="PS00108">
    <property type="entry name" value="PROTEIN_KINASE_ST"/>
    <property type="match status" value="1"/>
</dbReference>
<evidence type="ECO:0000256" key="3">
    <source>
        <dbReference type="ARBA" id="ARBA00012513"/>
    </source>
</evidence>
<dbReference type="GO" id="GO:0035556">
    <property type="term" value="P:intracellular signal transduction"/>
    <property type="evidence" value="ECO:0007669"/>
    <property type="project" value="TreeGrafter"/>
</dbReference>
<name>A0AAV2TEW5_CALDB</name>
<feature type="compositionally biased region" description="Basic and acidic residues" evidence="15">
    <location>
        <begin position="450"/>
        <end position="461"/>
    </location>
</feature>
<feature type="region of interest" description="Disordered" evidence="15">
    <location>
        <begin position="483"/>
        <end position="542"/>
    </location>
</feature>
<dbReference type="Pfam" id="PF02149">
    <property type="entry name" value="KA1"/>
    <property type="match status" value="1"/>
</dbReference>
<comment type="catalytic activity">
    <reaction evidence="13">
        <text>L-seryl-[protein] + ATP = O-phospho-L-seryl-[protein] + ADP + H(+)</text>
        <dbReference type="Rhea" id="RHEA:17989"/>
        <dbReference type="Rhea" id="RHEA-COMP:9863"/>
        <dbReference type="Rhea" id="RHEA-COMP:11604"/>
        <dbReference type="ChEBI" id="CHEBI:15378"/>
        <dbReference type="ChEBI" id="CHEBI:29999"/>
        <dbReference type="ChEBI" id="CHEBI:30616"/>
        <dbReference type="ChEBI" id="CHEBI:83421"/>
        <dbReference type="ChEBI" id="CHEBI:456216"/>
        <dbReference type="EC" id="2.7.11.1"/>
    </reaction>
</comment>
<feature type="compositionally biased region" description="Low complexity" evidence="15">
    <location>
        <begin position="501"/>
        <end position="515"/>
    </location>
</feature>